<keyword evidence="2" id="KW-0732">Signal</keyword>
<feature type="transmembrane region" description="Helical" evidence="1">
    <location>
        <begin position="307"/>
        <end position="329"/>
    </location>
</feature>
<gene>
    <name evidence="5" type="ORF">ACFQZ7_09890</name>
</gene>
<dbReference type="Proteomes" id="UP001597104">
    <property type="component" value="Unassembled WGS sequence"/>
</dbReference>
<evidence type="ECO:0000259" key="3">
    <source>
        <dbReference type="Pfam" id="PF06030"/>
    </source>
</evidence>
<proteinExistence type="predicted"/>
<evidence type="ECO:0000259" key="4">
    <source>
        <dbReference type="Pfam" id="PF11797"/>
    </source>
</evidence>
<reference evidence="6" key="1">
    <citation type="journal article" date="2019" name="Int. J. Syst. Evol. Microbiol.">
        <title>The Global Catalogue of Microorganisms (GCM) 10K type strain sequencing project: providing services to taxonomists for standard genome sequencing and annotation.</title>
        <authorList>
            <consortium name="The Broad Institute Genomics Platform"/>
            <consortium name="The Broad Institute Genome Sequencing Center for Infectious Disease"/>
            <person name="Wu L."/>
            <person name="Ma J."/>
        </authorList>
    </citation>
    <scope>NUCLEOTIDE SEQUENCE [LARGE SCALE GENOMIC DNA]</scope>
    <source>
        <strain evidence="6">CCM 8925</strain>
    </source>
</reference>
<protein>
    <submittedName>
        <fullName evidence="5">DUF916 and DUF3324 domain-containing protein</fullName>
    </submittedName>
</protein>
<dbReference type="EMBL" id="JBHTIO010000044">
    <property type="protein sequence ID" value="MFD0898032.1"/>
    <property type="molecule type" value="Genomic_DNA"/>
</dbReference>
<keyword evidence="1" id="KW-0812">Transmembrane</keyword>
<dbReference type="RefSeq" id="WP_171001800.1">
    <property type="nucleotide sequence ID" value="NZ_BJDN01000001.1"/>
</dbReference>
<name>A0ABW3ED20_9LACO</name>
<dbReference type="Pfam" id="PF06030">
    <property type="entry name" value="WxLIP_PGBD"/>
    <property type="match status" value="1"/>
</dbReference>
<feature type="chain" id="PRO_5045497257" evidence="2">
    <location>
        <begin position="25"/>
        <end position="352"/>
    </location>
</feature>
<dbReference type="InterPro" id="IPR021759">
    <property type="entry name" value="WxLIP_HBD"/>
</dbReference>
<evidence type="ECO:0000256" key="1">
    <source>
        <dbReference type="SAM" id="Phobius"/>
    </source>
</evidence>
<dbReference type="Pfam" id="PF11797">
    <property type="entry name" value="WxLIP_HBD"/>
    <property type="match status" value="1"/>
</dbReference>
<dbReference type="InterPro" id="IPR010317">
    <property type="entry name" value="WxLIP_PGBD"/>
</dbReference>
<comment type="caution">
    <text evidence="5">The sequence shown here is derived from an EMBL/GenBank/DDBJ whole genome shotgun (WGS) entry which is preliminary data.</text>
</comment>
<accession>A0ABW3ED20</accession>
<feature type="domain" description="WxL Interacting Protein peptidoglycan binding" evidence="3">
    <location>
        <begin position="35"/>
        <end position="154"/>
    </location>
</feature>
<evidence type="ECO:0000256" key="2">
    <source>
        <dbReference type="SAM" id="SignalP"/>
    </source>
</evidence>
<feature type="signal peptide" evidence="2">
    <location>
        <begin position="1"/>
        <end position="24"/>
    </location>
</feature>
<keyword evidence="6" id="KW-1185">Reference proteome</keyword>
<keyword evidence="1" id="KW-0472">Membrane</keyword>
<organism evidence="5 6">
    <name type="scientific">Loigolactobacillus binensis</name>
    <dbReference type="NCBI Taxonomy" id="2559922"/>
    <lineage>
        <taxon>Bacteria</taxon>
        <taxon>Bacillati</taxon>
        <taxon>Bacillota</taxon>
        <taxon>Bacilli</taxon>
        <taxon>Lactobacillales</taxon>
        <taxon>Lactobacillaceae</taxon>
        <taxon>Loigolactobacillus</taxon>
    </lineage>
</organism>
<feature type="domain" description="WxL Interacting Protein host binding" evidence="4">
    <location>
        <begin position="164"/>
        <end position="291"/>
    </location>
</feature>
<evidence type="ECO:0000313" key="5">
    <source>
        <dbReference type="EMBL" id="MFD0898032.1"/>
    </source>
</evidence>
<evidence type="ECO:0000313" key="6">
    <source>
        <dbReference type="Proteomes" id="UP001597104"/>
    </source>
</evidence>
<keyword evidence="1" id="KW-1133">Transmembrane helix</keyword>
<sequence length="352" mass="38063">MNKWSWRRVGLMLLGLVASLSIGAQSVTAKVRNSYSLTAQLPVTQTNANVTYFDLTAPENSVQPLTVIVTNHAAQAQQVTVSANDAYTANSGLISYDHAAVKTLNSPQALRFSKLVQGRRTQTVSVAAGKATKVTFKVKMPATPFNGLILGGIRSVAVVGAGSAGVQSQVAYNLSVVLRHNATPVMPKVQLKRILPGVQLGKSGIRVQLQNTQAAIVSQMTFTGTVTKRGADKASAHYQQHQLQMAPHSEFNYFMPTKTLAPGHYKLQVRLTGRNGYAQVLTKQFHVTAGQQLSSTAPALKAQAINWWFYGIMAALGLLSAMILIYWGYRQGRIGGPRHRQKARGGHDNDKS</sequence>